<comment type="caution">
    <text evidence="2">The sequence shown here is derived from an EMBL/GenBank/DDBJ whole genome shotgun (WGS) entry which is preliminary data.</text>
</comment>
<name>A0AAV3Q162_LITER</name>
<dbReference type="GO" id="GO:0015074">
    <property type="term" value="P:DNA integration"/>
    <property type="evidence" value="ECO:0007669"/>
    <property type="project" value="InterPro"/>
</dbReference>
<accession>A0AAV3Q162</accession>
<keyword evidence="3" id="KW-1185">Reference proteome</keyword>
<dbReference type="PANTHER" id="PTHR42648">
    <property type="entry name" value="TRANSPOSASE, PUTATIVE-RELATED"/>
    <property type="match status" value="1"/>
</dbReference>
<gene>
    <name evidence="2" type="ORF">LIER_14454</name>
</gene>
<dbReference type="InterPro" id="IPR001584">
    <property type="entry name" value="Integrase_cat-core"/>
</dbReference>
<dbReference type="InterPro" id="IPR039537">
    <property type="entry name" value="Retrotran_Ty1/copia-like"/>
</dbReference>
<dbReference type="PANTHER" id="PTHR42648:SF20">
    <property type="entry name" value="RNA-DIRECTED DNA POLYMERASE"/>
    <property type="match status" value="1"/>
</dbReference>
<sequence>MKNQKEKKIKILKSDRGGEYFPKEFDDFCANEGIIQQQTTPYSPQQNGLAERKNRYLVEMVNEMLVSSNLPNNLWGRSFVNSLPCIQ</sequence>
<feature type="domain" description="Integrase catalytic" evidence="1">
    <location>
        <begin position="1"/>
        <end position="87"/>
    </location>
</feature>
<dbReference type="InterPro" id="IPR036397">
    <property type="entry name" value="RNaseH_sf"/>
</dbReference>
<reference evidence="2 3" key="1">
    <citation type="submission" date="2024-01" db="EMBL/GenBank/DDBJ databases">
        <title>The complete chloroplast genome sequence of Lithospermum erythrorhizon: insights into the phylogenetic relationship among Boraginaceae species and the maternal lineages of purple gromwells.</title>
        <authorList>
            <person name="Okada T."/>
            <person name="Watanabe K."/>
        </authorList>
    </citation>
    <scope>NUCLEOTIDE SEQUENCE [LARGE SCALE GENOMIC DNA]</scope>
</reference>
<evidence type="ECO:0000313" key="2">
    <source>
        <dbReference type="EMBL" id="GAA0157121.1"/>
    </source>
</evidence>
<dbReference type="EMBL" id="BAABME010003032">
    <property type="protein sequence ID" value="GAA0157121.1"/>
    <property type="molecule type" value="Genomic_DNA"/>
</dbReference>
<evidence type="ECO:0000313" key="3">
    <source>
        <dbReference type="Proteomes" id="UP001454036"/>
    </source>
</evidence>
<dbReference type="InterPro" id="IPR012337">
    <property type="entry name" value="RNaseH-like_sf"/>
</dbReference>
<protein>
    <recommendedName>
        <fullName evidence="1">Integrase catalytic domain-containing protein</fullName>
    </recommendedName>
</protein>
<dbReference type="AlphaFoldDB" id="A0AAV3Q162"/>
<dbReference type="GO" id="GO:0003676">
    <property type="term" value="F:nucleic acid binding"/>
    <property type="evidence" value="ECO:0007669"/>
    <property type="project" value="InterPro"/>
</dbReference>
<dbReference type="Proteomes" id="UP001454036">
    <property type="component" value="Unassembled WGS sequence"/>
</dbReference>
<evidence type="ECO:0000259" key="1">
    <source>
        <dbReference type="PROSITE" id="PS50994"/>
    </source>
</evidence>
<dbReference type="PROSITE" id="PS50994">
    <property type="entry name" value="INTEGRASE"/>
    <property type="match status" value="1"/>
</dbReference>
<organism evidence="2 3">
    <name type="scientific">Lithospermum erythrorhizon</name>
    <name type="common">Purple gromwell</name>
    <name type="synonym">Lithospermum officinale var. erythrorhizon</name>
    <dbReference type="NCBI Taxonomy" id="34254"/>
    <lineage>
        <taxon>Eukaryota</taxon>
        <taxon>Viridiplantae</taxon>
        <taxon>Streptophyta</taxon>
        <taxon>Embryophyta</taxon>
        <taxon>Tracheophyta</taxon>
        <taxon>Spermatophyta</taxon>
        <taxon>Magnoliopsida</taxon>
        <taxon>eudicotyledons</taxon>
        <taxon>Gunneridae</taxon>
        <taxon>Pentapetalae</taxon>
        <taxon>asterids</taxon>
        <taxon>lamiids</taxon>
        <taxon>Boraginales</taxon>
        <taxon>Boraginaceae</taxon>
        <taxon>Boraginoideae</taxon>
        <taxon>Lithospermeae</taxon>
        <taxon>Lithospermum</taxon>
    </lineage>
</organism>
<dbReference type="SUPFAM" id="SSF53098">
    <property type="entry name" value="Ribonuclease H-like"/>
    <property type="match status" value="1"/>
</dbReference>
<proteinExistence type="predicted"/>
<dbReference type="Gene3D" id="3.30.420.10">
    <property type="entry name" value="Ribonuclease H-like superfamily/Ribonuclease H"/>
    <property type="match status" value="1"/>
</dbReference>